<evidence type="ECO:0000256" key="1">
    <source>
        <dbReference type="SAM" id="MobiDB-lite"/>
    </source>
</evidence>
<gene>
    <name evidence="2" type="ORF">TNCV_2046601</name>
</gene>
<evidence type="ECO:0000313" key="3">
    <source>
        <dbReference type="Proteomes" id="UP000887159"/>
    </source>
</evidence>
<protein>
    <submittedName>
        <fullName evidence="2">Uncharacterized protein</fullName>
    </submittedName>
</protein>
<sequence>MNDDKYDFVWFVGEQFPSSVADIVIKKPTLLEKQNTTQDDDYDGIDYNGSSDDDGNYEDASVFVTL</sequence>
<accession>A0A8X6SQT6</accession>
<comment type="caution">
    <text evidence="2">The sequence shown here is derived from an EMBL/GenBank/DDBJ whole genome shotgun (WGS) entry which is preliminary data.</text>
</comment>
<dbReference type="EMBL" id="BMAU01021348">
    <property type="protein sequence ID" value="GFY18254.1"/>
    <property type="molecule type" value="Genomic_DNA"/>
</dbReference>
<proteinExistence type="predicted"/>
<feature type="region of interest" description="Disordered" evidence="1">
    <location>
        <begin position="35"/>
        <end position="58"/>
    </location>
</feature>
<dbReference type="Proteomes" id="UP000887159">
    <property type="component" value="Unassembled WGS sequence"/>
</dbReference>
<reference evidence="2" key="1">
    <citation type="submission" date="2020-08" db="EMBL/GenBank/DDBJ databases">
        <title>Multicomponent nature underlies the extraordinary mechanical properties of spider dragline silk.</title>
        <authorList>
            <person name="Kono N."/>
            <person name="Nakamura H."/>
            <person name="Mori M."/>
            <person name="Yoshida Y."/>
            <person name="Ohtoshi R."/>
            <person name="Malay A.D."/>
            <person name="Moran D.A.P."/>
            <person name="Tomita M."/>
            <person name="Numata K."/>
            <person name="Arakawa K."/>
        </authorList>
    </citation>
    <scope>NUCLEOTIDE SEQUENCE</scope>
</reference>
<dbReference type="AlphaFoldDB" id="A0A8X6SQT6"/>
<organism evidence="2 3">
    <name type="scientific">Trichonephila clavipes</name>
    <name type="common">Golden silk orbweaver</name>
    <name type="synonym">Nephila clavipes</name>
    <dbReference type="NCBI Taxonomy" id="2585209"/>
    <lineage>
        <taxon>Eukaryota</taxon>
        <taxon>Metazoa</taxon>
        <taxon>Ecdysozoa</taxon>
        <taxon>Arthropoda</taxon>
        <taxon>Chelicerata</taxon>
        <taxon>Arachnida</taxon>
        <taxon>Araneae</taxon>
        <taxon>Araneomorphae</taxon>
        <taxon>Entelegynae</taxon>
        <taxon>Araneoidea</taxon>
        <taxon>Nephilidae</taxon>
        <taxon>Trichonephila</taxon>
    </lineage>
</organism>
<name>A0A8X6SQT6_TRICX</name>
<keyword evidence="3" id="KW-1185">Reference proteome</keyword>
<evidence type="ECO:0000313" key="2">
    <source>
        <dbReference type="EMBL" id="GFY18254.1"/>
    </source>
</evidence>